<dbReference type="STRING" id="1403537.Q428_04470"/>
<keyword evidence="4 7" id="KW-0812">Transmembrane</keyword>
<evidence type="ECO:0000313" key="10">
    <source>
        <dbReference type="Proteomes" id="UP000019681"/>
    </source>
</evidence>
<feature type="transmembrane region" description="Helical" evidence="7">
    <location>
        <begin position="111"/>
        <end position="135"/>
    </location>
</feature>
<protein>
    <recommendedName>
        <fullName evidence="8">VTT domain-containing protein</fullName>
    </recommendedName>
</protein>
<feature type="transmembrane region" description="Helical" evidence="7">
    <location>
        <begin position="12"/>
        <end position="34"/>
    </location>
</feature>
<evidence type="ECO:0000256" key="7">
    <source>
        <dbReference type="SAM" id="Phobius"/>
    </source>
</evidence>
<feature type="transmembrane region" description="Helical" evidence="7">
    <location>
        <begin position="54"/>
        <end position="78"/>
    </location>
</feature>
<dbReference type="Proteomes" id="UP000019681">
    <property type="component" value="Unassembled WGS sequence"/>
</dbReference>
<name>A0A017RYV3_9CLOT</name>
<comment type="similarity">
    <text evidence="2">Belongs to the DedA family.</text>
</comment>
<dbReference type="OrthoDB" id="9813426at2"/>
<dbReference type="Pfam" id="PF09335">
    <property type="entry name" value="VTT_dom"/>
    <property type="match status" value="1"/>
</dbReference>
<evidence type="ECO:0000256" key="3">
    <source>
        <dbReference type="ARBA" id="ARBA00022475"/>
    </source>
</evidence>
<feature type="transmembrane region" description="Helical" evidence="7">
    <location>
        <begin position="181"/>
        <end position="197"/>
    </location>
</feature>
<dbReference type="AlphaFoldDB" id="A0A017RYV3"/>
<comment type="caution">
    <text evidence="9">The sequence shown here is derived from an EMBL/GenBank/DDBJ whole genome shotgun (WGS) entry which is preliminary data.</text>
</comment>
<dbReference type="GO" id="GO:0005886">
    <property type="term" value="C:plasma membrane"/>
    <property type="evidence" value="ECO:0007669"/>
    <property type="project" value="UniProtKB-SubCell"/>
</dbReference>
<reference evidence="9 10" key="1">
    <citation type="journal article" date="2014" name="Genome Announc.">
        <title>Draft Genome Sequence of Fervidicella metallireducens Strain AeBT, an Iron-Reducing Thermoanaerobe from the Great Artesian Basin.</title>
        <authorList>
            <person name="Patel B.K."/>
        </authorList>
    </citation>
    <scope>NUCLEOTIDE SEQUENCE [LARGE SCALE GENOMIC DNA]</scope>
    <source>
        <strain evidence="9 10">AeB</strain>
    </source>
</reference>
<evidence type="ECO:0000256" key="5">
    <source>
        <dbReference type="ARBA" id="ARBA00022989"/>
    </source>
</evidence>
<dbReference type="RefSeq" id="WP_035378538.1">
    <property type="nucleotide sequence ID" value="NZ_AZQP01000009.1"/>
</dbReference>
<evidence type="ECO:0000259" key="8">
    <source>
        <dbReference type="Pfam" id="PF09335"/>
    </source>
</evidence>
<evidence type="ECO:0000256" key="2">
    <source>
        <dbReference type="ARBA" id="ARBA00010792"/>
    </source>
</evidence>
<keyword evidence="6 7" id="KW-0472">Membrane</keyword>
<comment type="subcellular location">
    <subcellularLocation>
        <location evidence="1">Cell membrane</location>
        <topology evidence="1">Multi-pass membrane protein</topology>
    </subcellularLocation>
</comment>
<dbReference type="PANTHER" id="PTHR42709:SF6">
    <property type="entry name" value="UNDECAPRENYL PHOSPHATE TRANSPORTER A"/>
    <property type="match status" value="1"/>
</dbReference>
<evidence type="ECO:0000313" key="9">
    <source>
        <dbReference type="EMBL" id="EYE89095.1"/>
    </source>
</evidence>
<dbReference type="InterPro" id="IPR051311">
    <property type="entry name" value="DedA_domain"/>
</dbReference>
<evidence type="ECO:0000256" key="1">
    <source>
        <dbReference type="ARBA" id="ARBA00004651"/>
    </source>
</evidence>
<feature type="transmembrane region" description="Helical" evidence="7">
    <location>
        <begin position="141"/>
        <end position="160"/>
    </location>
</feature>
<keyword evidence="10" id="KW-1185">Reference proteome</keyword>
<evidence type="ECO:0000256" key="6">
    <source>
        <dbReference type="ARBA" id="ARBA00023136"/>
    </source>
</evidence>
<dbReference type="InterPro" id="IPR032816">
    <property type="entry name" value="VTT_dom"/>
</dbReference>
<proteinExistence type="inferred from homology"/>
<organism evidence="9 10">
    <name type="scientific">Fervidicella metallireducens AeB</name>
    <dbReference type="NCBI Taxonomy" id="1403537"/>
    <lineage>
        <taxon>Bacteria</taxon>
        <taxon>Bacillati</taxon>
        <taxon>Bacillota</taxon>
        <taxon>Clostridia</taxon>
        <taxon>Eubacteriales</taxon>
        <taxon>Clostridiaceae</taxon>
        <taxon>Fervidicella</taxon>
    </lineage>
</organism>
<gene>
    <name evidence="9" type="ORF">Q428_04470</name>
</gene>
<sequence>MEREIIEFARHIATSNPIIAYIFFFINAALQILFPPYPGDTIIALEGYISSLGFLNSNLLLLTTVTGTYLSSVLLYFLSFKFGNSLIAHKFTEKFFDTENITKLEKWFNKYGAMAIIINKFIPGMGSITLIAAGAFQLSKIPALIAIAIASVIHNTILFVSGKLTGDNISKIKIMFVEYNNYLWVGLVTVFILYIYIKRLSQNKG</sequence>
<feature type="domain" description="VTT" evidence="8">
    <location>
        <begin position="38"/>
        <end position="163"/>
    </location>
</feature>
<accession>A0A017RYV3</accession>
<evidence type="ECO:0000256" key="4">
    <source>
        <dbReference type="ARBA" id="ARBA00022692"/>
    </source>
</evidence>
<keyword evidence="3" id="KW-1003">Cell membrane</keyword>
<keyword evidence="5 7" id="KW-1133">Transmembrane helix</keyword>
<dbReference type="PANTHER" id="PTHR42709">
    <property type="entry name" value="ALKALINE PHOSPHATASE LIKE PROTEIN"/>
    <property type="match status" value="1"/>
</dbReference>
<dbReference type="EMBL" id="AZQP01000009">
    <property type="protein sequence ID" value="EYE89095.1"/>
    <property type="molecule type" value="Genomic_DNA"/>
</dbReference>